<protein>
    <recommendedName>
        <fullName evidence="4">Fibrous sheath-interacting protein 1</fullName>
    </recommendedName>
</protein>
<proteinExistence type="predicted"/>
<gene>
    <name evidence="2" type="ORF">AB1Y20_022991</name>
</gene>
<accession>A0AB34JFC8</accession>
<comment type="caution">
    <text evidence="2">The sequence shown here is derived from an EMBL/GenBank/DDBJ whole genome shotgun (WGS) entry which is preliminary data.</text>
</comment>
<organism evidence="2 3">
    <name type="scientific">Prymnesium parvum</name>
    <name type="common">Toxic golden alga</name>
    <dbReference type="NCBI Taxonomy" id="97485"/>
    <lineage>
        <taxon>Eukaryota</taxon>
        <taxon>Haptista</taxon>
        <taxon>Haptophyta</taxon>
        <taxon>Prymnesiophyceae</taxon>
        <taxon>Prymnesiales</taxon>
        <taxon>Prymnesiaceae</taxon>
        <taxon>Prymnesium</taxon>
    </lineage>
</organism>
<feature type="region of interest" description="Disordered" evidence="1">
    <location>
        <begin position="260"/>
        <end position="305"/>
    </location>
</feature>
<feature type="compositionally biased region" description="Low complexity" evidence="1">
    <location>
        <begin position="273"/>
        <end position="283"/>
    </location>
</feature>
<feature type="region of interest" description="Disordered" evidence="1">
    <location>
        <begin position="478"/>
        <end position="507"/>
    </location>
</feature>
<feature type="compositionally biased region" description="Polar residues" evidence="1">
    <location>
        <begin position="492"/>
        <end position="505"/>
    </location>
</feature>
<keyword evidence="3" id="KW-1185">Reference proteome</keyword>
<evidence type="ECO:0000313" key="3">
    <source>
        <dbReference type="Proteomes" id="UP001515480"/>
    </source>
</evidence>
<feature type="compositionally biased region" description="Basic residues" evidence="1">
    <location>
        <begin position="557"/>
        <end position="566"/>
    </location>
</feature>
<feature type="region of interest" description="Disordered" evidence="1">
    <location>
        <begin position="31"/>
        <end position="67"/>
    </location>
</feature>
<dbReference type="Proteomes" id="UP001515480">
    <property type="component" value="Unassembled WGS sequence"/>
</dbReference>
<name>A0AB34JFC8_PRYPA</name>
<evidence type="ECO:0000313" key="2">
    <source>
        <dbReference type="EMBL" id="KAL1519472.1"/>
    </source>
</evidence>
<reference evidence="2 3" key="1">
    <citation type="journal article" date="2024" name="Science">
        <title>Giant polyketide synthase enzymes in the biosynthesis of giant marine polyether toxins.</title>
        <authorList>
            <person name="Fallon T.R."/>
            <person name="Shende V.V."/>
            <person name="Wierzbicki I.H."/>
            <person name="Pendleton A.L."/>
            <person name="Watervoot N.F."/>
            <person name="Auber R.P."/>
            <person name="Gonzalez D.J."/>
            <person name="Wisecaver J.H."/>
            <person name="Moore B.S."/>
        </authorList>
    </citation>
    <scope>NUCLEOTIDE SEQUENCE [LARGE SCALE GENOMIC DNA]</scope>
    <source>
        <strain evidence="2 3">12B1</strain>
    </source>
</reference>
<dbReference type="EMBL" id="JBGBPQ010000009">
    <property type="protein sequence ID" value="KAL1519472.1"/>
    <property type="molecule type" value="Genomic_DNA"/>
</dbReference>
<feature type="compositionally biased region" description="Low complexity" evidence="1">
    <location>
        <begin position="427"/>
        <end position="439"/>
    </location>
</feature>
<evidence type="ECO:0008006" key="4">
    <source>
        <dbReference type="Google" id="ProtNLM"/>
    </source>
</evidence>
<feature type="compositionally biased region" description="Low complexity" evidence="1">
    <location>
        <begin position="44"/>
        <end position="62"/>
    </location>
</feature>
<feature type="region of interest" description="Disordered" evidence="1">
    <location>
        <begin position="364"/>
        <end position="441"/>
    </location>
</feature>
<evidence type="ECO:0000256" key="1">
    <source>
        <dbReference type="SAM" id="MobiDB-lite"/>
    </source>
</evidence>
<dbReference type="AlphaFoldDB" id="A0AB34JFC8"/>
<sequence>MGGERLSAEDARRQKLWFQLKYMLERSREVRRGRKHVQSFLGASSVPPSHRTSRPTSSRSRSLATEPSLLELEANAQLSRARQQARRQHDWQALSRLSTREGVAAFLRLHRRMTYSPSQLRMTVGAELPQSEIATQTEPTSEDAPDGAVMQGQSAAEKSCVLLARDEQSLEHLAEADLAYLEMVRTKSDMHHPMAGAMASASEAEQALAESWKKLIELRLKSQKLQLRQRANPMSPGDMQRVEAELMHETNRIASELQHQLQHLTTQERNESSDALDSSDPSSTVQLASGEAVAQAEGTQADSTEEPTFRLLALENGAEQPAAPPPAQLETMQLGPWGQWNGTARGRTMRGAYVREVLPQRHEREIASTRRAHSARASRASPHAVKGARAPESHASAKRTSRCRERAVANGRASSAPRCTRRRENGAAPVSPARRSPPVEFNRHSTAAAGREGIRGALVSDTTVQRVVSRMEEELRKEDMELNRMQPRLRELSSSSRTGQGPSQRELQKLHSDLMKSHDWLDAMLAKLSELRVSARGDDTEAVEGSHTVAGAAPPKQGKRPKHLQRQTHNNGGAAAGGSSSQPRAVRKAANGIK</sequence>
<feature type="region of interest" description="Disordered" evidence="1">
    <location>
        <begin position="538"/>
        <end position="594"/>
    </location>
</feature>